<evidence type="ECO:0000256" key="4">
    <source>
        <dbReference type="ARBA" id="ARBA00022725"/>
    </source>
</evidence>
<feature type="transmembrane region" description="Helical" evidence="10">
    <location>
        <begin position="270"/>
        <end position="290"/>
    </location>
</feature>
<protein>
    <submittedName>
        <fullName evidence="13">Olfactory receptor 6M1-like</fullName>
    </submittedName>
</protein>
<organism evidence="12 13">
    <name type="scientific">Apteryx mantelli</name>
    <name type="common">North Island brown kiwi</name>
    <dbReference type="NCBI Taxonomy" id="2696672"/>
    <lineage>
        <taxon>Eukaryota</taxon>
        <taxon>Metazoa</taxon>
        <taxon>Chordata</taxon>
        <taxon>Craniata</taxon>
        <taxon>Vertebrata</taxon>
        <taxon>Euteleostomi</taxon>
        <taxon>Archelosauria</taxon>
        <taxon>Archosauria</taxon>
        <taxon>Dinosauria</taxon>
        <taxon>Saurischia</taxon>
        <taxon>Theropoda</taxon>
        <taxon>Coelurosauria</taxon>
        <taxon>Aves</taxon>
        <taxon>Palaeognathae</taxon>
        <taxon>Apterygiformes</taxon>
        <taxon>Apterygidae</taxon>
        <taxon>Apteryx</taxon>
    </lineage>
</organism>
<evidence type="ECO:0000256" key="1">
    <source>
        <dbReference type="ARBA" id="ARBA00004651"/>
    </source>
</evidence>
<proteinExistence type="predicted"/>
<keyword evidence="8" id="KW-0675">Receptor</keyword>
<reference evidence="13" key="1">
    <citation type="submission" date="2025-08" db="UniProtKB">
        <authorList>
            <consortium name="RefSeq"/>
        </authorList>
    </citation>
    <scope>IDENTIFICATION</scope>
    <source>
        <tissue evidence="13">Blood</tissue>
    </source>
</reference>
<feature type="transmembrane region" description="Helical" evidence="10">
    <location>
        <begin position="302"/>
        <end position="328"/>
    </location>
</feature>
<dbReference type="InterPro" id="IPR000276">
    <property type="entry name" value="GPCR_Rhodpsn"/>
</dbReference>
<keyword evidence="9" id="KW-0807">Transducer</keyword>
<sequence>MGNVTAVTEFVLVGFPNSYEVEIIFFVVFLLAYLVTVLGNALIIALVYTDCHLHSPMYYFLSNLSFTEISMTSSVVPKMLVNIMSEKKTISFAGCFSQLYFYFFLAATEFILFAIMSYDRYVAICNPLRYPTIMTERVCSQLVLGAWMGGFVLILPSVVLKVRLPYCGPNVIDHYFCDSAPLLHLACTDIWLFELNDFVLSLFLLLGSLALTMVSYAWIILTVFRIPSAQGRQKTFATCASHFTAVSLGFGLSIFVYVRPSQMNSVHLNKILSVLSSIVTPLLNPFIFSLRNQQMKEAWKRGVHFTVFLIIYPVVLTGKSLIMLITVVDSSLHSPMYFFLMNLFFLEICYISVTLPKTMGNTKSLLLAAMALDFYVAICDSLHHTVIMSGGL</sequence>
<feature type="transmembrane region" description="Helical" evidence="10">
    <location>
        <begin position="198"/>
        <end position="224"/>
    </location>
</feature>
<evidence type="ECO:0000256" key="5">
    <source>
        <dbReference type="ARBA" id="ARBA00022989"/>
    </source>
</evidence>
<dbReference type="PRINTS" id="PR00245">
    <property type="entry name" value="OLFACTORYR"/>
</dbReference>
<dbReference type="GeneID" id="136994009"/>
<keyword evidence="4" id="KW-0552">Olfaction</keyword>
<feature type="transmembrane region" description="Helical" evidence="10">
    <location>
        <begin position="334"/>
        <end position="353"/>
    </location>
</feature>
<evidence type="ECO:0000256" key="7">
    <source>
        <dbReference type="ARBA" id="ARBA00023136"/>
    </source>
</evidence>
<accession>A0ABM4FMJ6</accession>
<keyword evidence="12" id="KW-1185">Reference proteome</keyword>
<evidence type="ECO:0000259" key="11">
    <source>
        <dbReference type="PROSITE" id="PS50262"/>
    </source>
</evidence>
<dbReference type="PANTHER" id="PTHR26454:SF155">
    <property type="entry name" value="G-PROTEIN COUPLED RECEPTORS FAMILY 1 PROFILE DOMAIN-CONTAINING PROTEIN"/>
    <property type="match status" value="1"/>
</dbReference>
<keyword evidence="7 10" id="KW-0472">Membrane</keyword>
<feature type="transmembrane region" description="Helical" evidence="10">
    <location>
        <begin position="138"/>
        <end position="160"/>
    </location>
</feature>
<feature type="transmembrane region" description="Helical" evidence="10">
    <location>
        <begin position="60"/>
        <end position="80"/>
    </location>
</feature>
<evidence type="ECO:0000256" key="10">
    <source>
        <dbReference type="SAM" id="Phobius"/>
    </source>
</evidence>
<feature type="transmembrane region" description="Helical" evidence="10">
    <location>
        <begin position="236"/>
        <end position="258"/>
    </location>
</feature>
<dbReference type="Proteomes" id="UP001652627">
    <property type="component" value="Chromosome 23"/>
</dbReference>
<feature type="transmembrane region" description="Helical" evidence="10">
    <location>
        <begin position="365"/>
        <end position="387"/>
    </location>
</feature>
<keyword evidence="2" id="KW-1003">Cell membrane</keyword>
<feature type="domain" description="G-protein coupled receptors family 1 profile" evidence="11">
    <location>
        <begin position="39"/>
        <end position="288"/>
    </location>
</feature>
<evidence type="ECO:0000256" key="2">
    <source>
        <dbReference type="ARBA" id="ARBA00022475"/>
    </source>
</evidence>
<feature type="transmembrane region" description="Helical" evidence="10">
    <location>
        <begin position="100"/>
        <end position="118"/>
    </location>
</feature>
<keyword evidence="5 10" id="KW-1133">Transmembrane helix</keyword>
<dbReference type="CDD" id="cd15912">
    <property type="entry name" value="7tmA_OR6C-like"/>
    <property type="match status" value="1"/>
</dbReference>
<dbReference type="PROSITE" id="PS50262">
    <property type="entry name" value="G_PROTEIN_RECEP_F1_2"/>
    <property type="match status" value="1"/>
</dbReference>
<name>A0ABM4FMJ6_9AVES</name>
<keyword evidence="3 10" id="KW-0812">Transmembrane</keyword>
<dbReference type="SUPFAM" id="SSF81321">
    <property type="entry name" value="Family A G protein-coupled receptor-like"/>
    <property type="match status" value="2"/>
</dbReference>
<evidence type="ECO:0000256" key="3">
    <source>
        <dbReference type="ARBA" id="ARBA00022692"/>
    </source>
</evidence>
<feature type="transmembrane region" description="Helical" evidence="10">
    <location>
        <begin position="23"/>
        <end position="48"/>
    </location>
</feature>
<evidence type="ECO:0000313" key="12">
    <source>
        <dbReference type="Proteomes" id="UP001652627"/>
    </source>
</evidence>
<evidence type="ECO:0000256" key="6">
    <source>
        <dbReference type="ARBA" id="ARBA00023040"/>
    </source>
</evidence>
<keyword evidence="6" id="KW-0297">G-protein coupled receptor</keyword>
<comment type="subcellular location">
    <subcellularLocation>
        <location evidence="1">Cell membrane</location>
        <topology evidence="1">Multi-pass membrane protein</topology>
    </subcellularLocation>
</comment>
<dbReference type="InterPro" id="IPR047132">
    <property type="entry name" value="Olfact_rcpt_6C-like"/>
</dbReference>
<dbReference type="Pfam" id="PF13853">
    <property type="entry name" value="7tm_4"/>
    <property type="match status" value="1"/>
</dbReference>
<dbReference type="PRINTS" id="PR00237">
    <property type="entry name" value="GPCRRHODOPSN"/>
</dbReference>
<gene>
    <name evidence="13" type="primary">LOC136994009</name>
</gene>
<evidence type="ECO:0000256" key="8">
    <source>
        <dbReference type="ARBA" id="ARBA00023170"/>
    </source>
</evidence>
<dbReference type="Gene3D" id="1.20.1070.10">
    <property type="entry name" value="Rhodopsin 7-helix transmembrane proteins"/>
    <property type="match status" value="2"/>
</dbReference>
<evidence type="ECO:0000313" key="13">
    <source>
        <dbReference type="RefSeq" id="XP_067166146.1"/>
    </source>
</evidence>
<dbReference type="InterPro" id="IPR017452">
    <property type="entry name" value="GPCR_Rhodpsn_7TM"/>
</dbReference>
<dbReference type="InterPro" id="IPR000725">
    <property type="entry name" value="Olfact_rcpt"/>
</dbReference>
<dbReference type="RefSeq" id="XP_067166146.1">
    <property type="nucleotide sequence ID" value="XM_067310045.1"/>
</dbReference>
<keyword evidence="4" id="KW-0716">Sensory transduction</keyword>
<dbReference type="PANTHER" id="PTHR26454">
    <property type="entry name" value="OLFACTORY RECEPTOR"/>
    <property type="match status" value="1"/>
</dbReference>
<evidence type="ECO:0000256" key="9">
    <source>
        <dbReference type="ARBA" id="ARBA00023224"/>
    </source>
</evidence>